<evidence type="ECO:0000259" key="2">
    <source>
        <dbReference type="Pfam" id="PF01757"/>
    </source>
</evidence>
<dbReference type="AlphaFoldDB" id="G8P025"/>
<feature type="transmembrane region" description="Helical" evidence="1">
    <location>
        <begin position="94"/>
        <end position="111"/>
    </location>
</feature>
<proteinExistence type="predicted"/>
<evidence type="ECO:0000313" key="4">
    <source>
        <dbReference type="Proteomes" id="UP000007113"/>
    </source>
</evidence>
<dbReference type="PANTHER" id="PTHR23028">
    <property type="entry name" value="ACETYLTRANSFERASE"/>
    <property type="match status" value="1"/>
</dbReference>
<name>G8P025_GRAMM</name>
<evidence type="ECO:0000313" key="3">
    <source>
        <dbReference type="EMBL" id="AEU35741.1"/>
    </source>
</evidence>
<dbReference type="Proteomes" id="UP000007113">
    <property type="component" value="Chromosome"/>
</dbReference>
<dbReference type="KEGG" id="gma:AciX8_1398"/>
<feature type="transmembrane region" description="Helical" evidence="1">
    <location>
        <begin position="12"/>
        <end position="31"/>
    </location>
</feature>
<dbReference type="OrthoDB" id="9796461at2"/>
<keyword evidence="3" id="KW-0808">Transferase</keyword>
<dbReference type="Pfam" id="PF01757">
    <property type="entry name" value="Acyl_transf_3"/>
    <property type="match status" value="1"/>
</dbReference>
<keyword evidence="1" id="KW-0812">Transmembrane</keyword>
<dbReference type="HOGENOM" id="CLU_005679_1_4_0"/>
<dbReference type="GO" id="GO:0016020">
    <property type="term" value="C:membrane"/>
    <property type="evidence" value="ECO:0007669"/>
    <property type="project" value="TreeGrafter"/>
</dbReference>
<dbReference type="InterPro" id="IPR050879">
    <property type="entry name" value="Acyltransferase_3"/>
</dbReference>
<dbReference type="GO" id="GO:0000271">
    <property type="term" value="P:polysaccharide biosynthetic process"/>
    <property type="evidence" value="ECO:0007669"/>
    <property type="project" value="TreeGrafter"/>
</dbReference>
<protein>
    <submittedName>
        <fullName evidence="3">Acyltransferase 3</fullName>
    </submittedName>
</protein>
<dbReference type="RefSeq" id="WP_014264621.1">
    <property type="nucleotide sequence ID" value="NC_016631.1"/>
</dbReference>
<dbReference type="eggNOG" id="COG1835">
    <property type="taxonomic scope" value="Bacteria"/>
</dbReference>
<dbReference type="PANTHER" id="PTHR23028:SF53">
    <property type="entry name" value="ACYL_TRANSF_3 DOMAIN-CONTAINING PROTEIN"/>
    <property type="match status" value="1"/>
</dbReference>
<gene>
    <name evidence="3" type="ordered locus">AciX8_1398</name>
</gene>
<evidence type="ECO:0000256" key="1">
    <source>
        <dbReference type="SAM" id="Phobius"/>
    </source>
</evidence>
<keyword evidence="4" id="KW-1185">Reference proteome</keyword>
<feature type="transmembrane region" description="Helical" evidence="1">
    <location>
        <begin position="183"/>
        <end position="205"/>
    </location>
</feature>
<feature type="domain" description="Acyltransferase 3" evidence="2">
    <location>
        <begin position="12"/>
        <end position="356"/>
    </location>
</feature>
<reference evidence="3 4" key="1">
    <citation type="submission" date="2011-11" db="EMBL/GenBank/DDBJ databases">
        <title>Complete sequence of Granulicella mallensis MP5ACTX8.</title>
        <authorList>
            <consortium name="US DOE Joint Genome Institute"/>
            <person name="Lucas S."/>
            <person name="Copeland A."/>
            <person name="Lapidus A."/>
            <person name="Cheng J.-F."/>
            <person name="Goodwin L."/>
            <person name="Pitluck S."/>
            <person name="Peters L."/>
            <person name="Lu M."/>
            <person name="Detter J.C."/>
            <person name="Han C."/>
            <person name="Tapia R."/>
            <person name="Land M."/>
            <person name="Hauser L."/>
            <person name="Kyrpides N."/>
            <person name="Ivanova N."/>
            <person name="Mikhailova N."/>
            <person name="Pagani I."/>
            <person name="Rawat S."/>
            <person name="Mannisto M."/>
            <person name="Haggblom M."/>
            <person name="Woyke T."/>
        </authorList>
    </citation>
    <scope>NUCLEOTIDE SEQUENCE [LARGE SCALE GENOMIC DNA]</scope>
    <source>
        <strain evidence="4">ATCC BAA-1857 / DSM 23137 / MP5ACTX8</strain>
    </source>
</reference>
<feature type="transmembrane region" description="Helical" evidence="1">
    <location>
        <begin position="339"/>
        <end position="364"/>
    </location>
</feature>
<accession>G8P025</accession>
<keyword evidence="1" id="KW-1133">Transmembrane helix</keyword>
<feature type="transmembrane region" description="Helical" evidence="1">
    <location>
        <begin position="267"/>
        <end position="287"/>
    </location>
</feature>
<feature type="transmembrane region" description="Helical" evidence="1">
    <location>
        <begin position="51"/>
        <end position="73"/>
    </location>
</feature>
<keyword evidence="1" id="KW-0472">Membrane</keyword>
<organism evidence="3 4">
    <name type="scientific">Granulicella mallensis (strain ATCC BAA-1857 / DSM 23137 / MP5ACTX8)</name>
    <dbReference type="NCBI Taxonomy" id="682795"/>
    <lineage>
        <taxon>Bacteria</taxon>
        <taxon>Pseudomonadati</taxon>
        <taxon>Acidobacteriota</taxon>
        <taxon>Terriglobia</taxon>
        <taxon>Terriglobales</taxon>
        <taxon>Acidobacteriaceae</taxon>
        <taxon>Granulicella</taxon>
    </lineage>
</organism>
<keyword evidence="3" id="KW-0012">Acyltransferase</keyword>
<feature type="transmembrane region" description="Helical" evidence="1">
    <location>
        <begin position="308"/>
        <end position="327"/>
    </location>
</feature>
<dbReference type="GO" id="GO:0016747">
    <property type="term" value="F:acyltransferase activity, transferring groups other than amino-acyl groups"/>
    <property type="evidence" value="ECO:0007669"/>
    <property type="project" value="InterPro"/>
</dbReference>
<dbReference type="EMBL" id="CP003130">
    <property type="protein sequence ID" value="AEU35741.1"/>
    <property type="molecule type" value="Genomic_DNA"/>
</dbReference>
<sequence length="401" mass="45549">MTEKTREESHLPALDGLRGLAILLVLLFHTFARPEVQHANWIIKSFNQVSLFGWTGVDLFFVLSGFLITRILLDAKTSTNFFKVFYMRRILRIFPLYYLSLIGVFLIWPLLKLHTGSISGNDAGHVGLTVQLWYWLNLVNWPTAIHPMLVPLLSHYWTLSIEEQFYAVWPAVVYFLSEKRLALLSVAGIVSVFILRNLPIVQAFGATHDNFLYRLTPFRMDTLLFGGLLAILFKHVDRSKLLRWAVPIFVVTLALLLWKAQPSPAEGAITFTGLAVLYSSLLTICITSKTAGALFRTRLLRGMGKYSYSVYLIHPSVLFFMDVLVIRPLQKHLLPGHPYGAPLIFTLLNICVCFGIARITWVLIESPILRLKRHFRYTYRDDQALKGETGAVSSPVAIELG</sequence>
<feature type="transmembrane region" description="Helical" evidence="1">
    <location>
        <begin position="211"/>
        <end position="232"/>
    </location>
</feature>
<dbReference type="STRING" id="682795.AciX8_1398"/>
<feature type="transmembrane region" description="Helical" evidence="1">
    <location>
        <begin position="244"/>
        <end position="261"/>
    </location>
</feature>
<dbReference type="InterPro" id="IPR002656">
    <property type="entry name" value="Acyl_transf_3_dom"/>
</dbReference>